<dbReference type="InterPro" id="IPR022272">
    <property type="entry name" value="Lipocalin_CS"/>
</dbReference>
<keyword evidence="2" id="KW-0732">Signal</keyword>
<dbReference type="PANTHER" id="PTHR10612">
    <property type="entry name" value="APOLIPOPROTEIN D"/>
    <property type="match status" value="1"/>
</dbReference>
<comment type="similarity">
    <text evidence="1 2">Belongs to the calycin superfamily. Lipocalin family.</text>
</comment>
<dbReference type="RefSeq" id="WP_187815649.1">
    <property type="nucleotide sequence ID" value="NZ_JACTVJ010000010.1"/>
</dbReference>
<dbReference type="Proteomes" id="UP000642284">
    <property type="component" value="Unassembled WGS sequence"/>
</dbReference>
<evidence type="ECO:0000256" key="2">
    <source>
        <dbReference type="PIRNR" id="PIRNR036893"/>
    </source>
</evidence>
<dbReference type="CDD" id="cd19438">
    <property type="entry name" value="lipocalin_Blc-like"/>
    <property type="match status" value="1"/>
</dbReference>
<evidence type="ECO:0000313" key="5">
    <source>
        <dbReference type="Proteomes" id="UP000642284"/>
    </source>
</evidence>
<gene>
    <name evidence="4" type="ORF">H9Y04_21925</name>
</gene>
<dbReference type="PANTHER" id="PTHR10612:SF34">
    <property type="entry name" value="APOLIPOPROTEIN D"/>
    <property type="match status" value="1"/>
</dbReference>
<feature type="chain" id="PRO_5045017298" evidence="2">
    <location>
        <begin position="25"/>
        <end position="201"/>
    </location>
</feature>
<keyword evidence="5" id="KW-1185">Reference proteome</keyword>
<dbReference type="PIRSF" id="PIRSF036893">
    <property type="entry name" value="Lipocalin_ApoD"/>
    <property type="match status" value="1"/>
</dbReference>
<dbReference type="Pfam" id="PF08212">
    <property type="entry name" value="Lipocalin_2"/>
    <property type="match status" value="1"/>
</dbReference>
<comment type="caution">
    <text evidence="4">The sequence shown here is derived from an EMBL/GenBank/DDBJ whole genome shotgun (WGS) entry which is preliminary data.</text>
</comment>
<reference evidence="4 5" key="1">
    <citation type="submission" date="2020-08" db="EMBL/GenBank/DDBJ databases">
        <title>Genemic of Streptomyces polyaspartic.</title>
        <authorList>
            <person name="Liu W."/>
        </authorList>
    </citation>
    <scope>NUCLEOTIDE SEQUENCE [LARGE SCALE GENOMIC DNA]</scope>
    <source>
        <strain evidence="4 5">TRM66268-LWL</strain>
    </source>
</reference>
<dbReference type="InterPro" id="IPR022271">
    <property type="entry name" value="Lipocalin_ApoD"/>
</dbReference>
<feature type="domain" description="Lipocalin/cytosolic fatty-acid binding" evidence="3">
    <location>
        <begin position="44"/>
        <end position="190"/>
    </location>
</feature>
<evidence type="ECO:0000313" key="4">
    <source>
        <dbReference type="EMBL" id="MBC9715214.1"/>
    </source>
</evidence>
<dbReference type="InterPro" id="IPR047202">
    <property type="entry name" value="Lipocalin_Blc-like_dom"/>
</dbReference>
<dbReference type="PROSITE" id="PS00213">
    <property type="entry name" value="LIPOCALIN"/>
    <property type="match status" value="1"/>
</dbReference>
<feature type="signal peptide" evidence="2">
    <location>
        <begin position="1"/>
        <end position="24"/>
    </location>
</feature>
<dbReference type="InterPro" id="IPR012674">
    <property type="entry name" value="Calycin"/>
</dbReference>
<dbReference type="EMBL" id="JACTVJ010000010">
    <property type="protein sequence ID" value="MBC9715214.1"/>
    <property type="molecule type" value="Genomic_DNA"/>
</dbReference>
<protein>
    <submittedName>
        <fullName evidence="4">Lipocalin family protein</fullName>
    </submittedName>
</protein>
<sequence>MRTYPRTAVISAAAAVLLAGTATAAWARAERTATTRPPQSVPQLDVSRYAGTWYQIAAVPQLFEVQCKKNVKAVYSVDRPGAPGVRNSCDTWLGTSSSITGEAVPLDASNARLNVSFVNLAGGYRHTDRANYIVVGLDTRYRWAVVTDTDRRSGFVLSRTPALSGTDTTKARQAVEAAGLDPCTFRTTRQDGATQHPAPFC</sequence>
<evidence type="ECO:0000259" key="3">
    <source>
        <dbReference type="Pfam" id="PF08212"/>
    </source>
</evidence>
<name>A0ABR7SJU4_9ACTN</name>
<proteinExistence type="inferred from homology"/>
<organism evidence="4 5">
    <name type="scientific">Streptomyces polyasparticus</name>
    <dbReference type="NCBI Taxonomy" id="2767826"/>
    <lineage>
        <taxon>Bacteria</taxon>
        <taxon>Bacillati</taxon>
        <taxon>Actinomycetota</taxon>
        <taxon>Actinomycetes</taxon>
        <taxon>Kitasatosporales</taxon>
        <taxon>Streptomycetaceae</taxon>
        <taxon>Streptomyces</taxon>
    </lineage>
</organism>
<accession>A0ABR7SJU4</accession>
<evidence type="ECO:0000256" key="1">
    <source>
        <dbReference type="ARBA" id="ARBA00006889"/>
    </source>
</evidence>
<dbReference type="SUPFAM" id="SSF50814">
    <property type="entry name" value="Lipocalins"/>
    <property type="match status" value="1"/>
</dbReference>
<dbReference type="Gene3D" id="2.40.128.20">
    <property type="match status" value="1"/>
</dbReference>
<dbReference type="InterPro" id="IPR000566">
    <property type="entry name" value="Lipocln_cytosolic_FA-bd_dom"/>
</dbReference>